<keyword evidence="1" id="KW-0472">Membrane</keyword>
<name>A0ABR4Y214_9BACI</name>
<feature type="transmembrane region" description="Helical" evidence="1">
    <location>
        <begin position="12"/>
        <end position="32"/>
    </location>
</feature>
<evidence type="ECO:0000313" key="3">
    <source>
        <dbReference type="Proteomes" id="UP000030487"/>
    </source>
</evidence>
<evidence type="ECO:0000313" key="2">
    <source>
        <dbReference type="EMBL" id="KGR87525.1"/>
    </source>
</evidence>
<dbReference type="InterPro" id="IPR035406">
    <property type="entry name" value="DUF5412"/>
</dbReference>
<comment type="caution">
    <text evidence="2">The sequence shown here is derived from an EMBL/GenBank/DDBJ whole genome shotgun (WGS) entry which is preliminary data.</text>
</comment>
<keyword evidence="1" id="KW-1133">Transmembrane helix</keyword>
<sequence>MNLLLNTLGFFVFLFTLIVLFIFVIKLMIFFFKQKNFPKKTLTALLAGLVLFFGIFIYIQYFFTFGTLDKKNTQQVPESVSSPTGEYTAHAYYEPYGGAGPSGGVHVWIEILNNKAHTNKIVYYAEAKSQFSMKWLDEEKLSIINKEPNYTNSNRSIVLSIDKEIYHENGLACQSLLMKDEYEKCYQN</sequence>
<keyword evidence="1" id="KW-0812">Transmembrane</keyword>
<gene>
    <name evidence="2" type="ORF">CD31_06690</name>
</gene>
<dbReference type="EMBL" id="JPVR01000066">
    <property type="protein sequence ID" value="KGR87525.1"/>
    <property type="molecule type" value="Genomic_DNA"/>
</dbReference>
<evidence type="ECO:0000256" key="1">
    <source>
        <dbReference type="SAM" id="Phobius"/>
    </source>
</evidence>
<reference evidence="2 3" key="1">
    <citation type="submission" date="2014-02" db="EMBL/GenBank/DDBJ databases">
        <title>Draft genome sequence of Lysinibacillus boronitolerans NBRC 103108.</title>
        <authorList>
            <person name="Zhang F."/>
            <person name="Wang G."/>
            <person name="Zhang L."/>
        </authorList>
    </citation>
    <scope>NUCLEOTIDE SEQUENCE [LARGE SCALE GENOMIC DNA]</scope>
    <source>
        <strain evidence="2 3">NBRC 103108</strain>
    </source>
</reference>
<dbReference type="Proteomes" id="UP000030487">
    <property type="component" value="Unassembled WGS sequence"/>
</dbReference>
<organism evidence="2 3">
    <name type="scientific">Lysinibacillus boronitolerans JCM 21713 = 10a = NBRC 103108</name>
    <dbReference type="NCBI Taxonomy" id="1294264"/>
    <lineage>
        <taxon>Bacteria</taxon>
        <taxon>Bacillati</taxon>
        <taxon>Bacillota</taxon>
        <taxon>Bacilli</taxon>
        <taxon>Bacillales</taxon>
        <taxon>Bacillaceae</taxon>
        <taxon>Lysinibacillus</taxon>
    </lineage>
</organism>
<dbReference type="RefSeq" id="WP_036076350.1">
    <property type="nucleotide sequence ID" value="NZ_AVCW01000016.1"/>
</dbReference>
<keyword evidence="3" id="KW-1185">Reference proteome</keyword>
<evidence type="ECO:0008006" key="4">
    <source>
        <dbReference type="Google" id="ProtNLM"/>
    </source>
</evidence>
<dbReference type="Pfam" id="PF17428">
    <property type="entry name" value="DUF5412"/>
    <property type="match status" value="1"/>
</dbReference>
<protein>
    <recommendedName>
        <fullName evidence="4">DUF2393 domain-containing protein</fullName>
    </recommendedName>
</protein>
<feature type="transmembrane region" description="Helical" evidence="1">
    <location>
        <begin position="44"/>
        <end position="63"/>
    </location>
</feature>
<accession>A0ABR4Y214</accession>
<proteinExistence type="predicted"/>